<dbReference type="PANTHER" id="PTHR40940:SF1">
    <property type="entry name" value="PROTEIN BATD"/>
    <property type="match status" value="1"/>
</dbReference>
<evidence type="ECO:0000256" key="1">
    <source>
        <dbReference type="SAM" id="MobiDB-lite"/>
    </source>
</evidence>
<dbReference type="PANTHER" id="PTHR40940">
    <property type="entry name" value="PROTEIN BATD-RELATED"/>
    <property type="match status" value="1"/>
</dbReference>
<dbReference type="RefSeq" id="WP_126833882.1">
    <property type="nucleotide sequence ID" value="NZ_PIPT01000005.1"/>
</dbReference>
<organism evidence="5 6">
    <name type="scientific">Pseudidiomarina aquimaris</name>
    <dbReference type="NCBI Taxonomy" id="641841"/>
    <lineage>
        <taxon>Bacteria</taxon>
        <taxon>Pseudomonadati</taxon>
        <taxon>Pseudomonadota</taxon>
        <taxon>Gammaproteobacteria</taxon>
        <taxon>Alteromonadales</taxon>
        <taxon>Idiomarinaceae</taxon>
        <taxon>Pseudidiomarina</taxon>
    </lineage>
</organism>
<evidence type="ECO:0000256" key="3">
    <source>
        <dbReference type="SAM" id="SignalP"/>
    </source>
</evidence>
<accession>A0A432XGJ8</accession>
<dbReference type="Proteomes" id="UP000286678">
    <property type="component" value="Unassembled WGS sequence"/>
</dbReference>
<reference evidence="6" key="1">
    <citation type="journal article" date="2018" name="Front. Microbiol.">
        <title>Genome-Based Analysis Reveals the Taxonomy and Diversity of the Family Idiomarinaceae.</title>
        <authorList>
            <person name="Liu Y."/>
            <person name="Lai Q."/>
            <person name="Shao Z."/>
        </authorList>
    </citation>
    <scope>NUCLEOTIDE SEQUENCE [LARGE SCALE GENOMIC DNA]</scope>
    <source>
        <strain evidence="6">SW15</strain>
    </source>
</reference>
<dbReference type="InterPro" id="IPR057699">
    <property type="entry name" value="DUF7939"/>
</dbReference>
<keyword evidence="2" id="KW-0812">Transmembrane</keyword>
<evidence type="ECO:0000313" key="5">
    <source>
        <dbReference type="EMBL" id="RUO47736.1"/>
    </source>
</evidence>
<feature type="chain" id="PRO_5019236966" description="DUF7939 domain-containing protein" evidence="3">
    <location>
        <begin position="28"/>
        <end position="603"/>
    </location>
</feature>
<dbReference type="OrthoDB" id="5293418at2"/>
<sequence length="603" mass="66166">MVTLFRHLAFLGLLALVTTAIAPTAYAQSETPESVVVSVDKNPVASGDTFILTLTVDAFIEDRAWRPAELLPDFEVMGTSSSSTTQIIDGQTSREKTFRTVAKAPQQPGEYALGPFQVAGTESNQLTLKVLAADDPALSEQRDAFMRVELDRDDIYVQEQVVLTTKLYLAANLHSGNIIPPQLEDADIRQVGRDEDSTEVIDGRMFQVFERSFIVIPQRSGAQEIRGPVFQGQINVESNRTLFPSFSSTRSVTTAATNLPIEVKPIPADWPAQHTWLPAELVTLSVSVGNEASAQPEGEQIQITQGEPLTLTYRLTAVGPLADQLPRLDALVRQLSLQDASIYPEAPESAMNQRNGSLVSQQTLRVTVIPHSAGELEIPSLTVPWFNTQLRERQEASAPGQVIAVAPGASDGRERTVDSNEQATDTPASEPIPSPASSTASEGAASTSSKPYENLSYWQLATAVFALLWLLTLAMWFMRARQQRQQTMIDDAATATTTAAEQQQLKAVKRACNANDAAAVDVALKQWMRTQLKIAGQLSALADYYAHDALRSQLEHLQRARFSTEQHDWQEGKALWRALQGAIETKRKAQQPPRTELPKLYPN</sequence>
<proteinExistence type="predicted"/>
<gene>
    <name evidence="5" type="ORF">CWE21_07805</name>
</gene>
<dbReference type="EMBL" id="PIPT01000005">
    <property type="protein sequence ID" value="RUO47736.1"/>
    <property type="molecule type" value="Genomic_DNA"/>
</dbReference>
<feature type="transmembrane region" description="Helical" evidence="2">
    <location>
        <begin position="457"/>
        <end position="478"/>
    </location>
</feature>
<dbReference type="Pfam" id="PF13584">
    <property type="entry name" value="BatD"/>
    <property type="match status" value="2"/>
</dbReference>
<feature type="region of interest" description="Disordered" evidence="1">
    <location>
        <begin position="394"/>
        <end position="446"/>
    </location>
</feature>
<evidence type="ECO:0000313" key="6">
    <source>
        <dbReference type="Proteomes" id="UP000286678"/>
    </source>
</evidence>
<dbReference type="AlphaFoldDB" id="A0A432XGJ8"/>
<keyword evidence="6" id="KW-1185">Reference proteome</keyword>
<name>A0A432XGJ8_9GAMM</name>
<keyword evidence="2" id="KW-0472">Membrane</keyword>
<keyword evidence="3" id="KW-0732">Signal</keyword>
<evidence type="ECO:0000256" key="2">
    <source>
        <dbReference type="SAM" id="Phobius"/>
    </source>
</evidence>
<feature type="domain" description="DUF7939" evidence="4">
    <location>
        <begin position="501"/>
        <end position="582"/>
    </location>
</feature>
<evidence type="ECO:0000259" key="4">
    <source>
        <dbReference type="Pfam" id="PF25607"/>
    </source>
</evidence>
<feature type="signal peptide" evidence="3">
    <location>
        <begin position="1"/>
        <end position="27"/>
    </location>
</feature>
<feature type="compositionally biased region" description="Low complexity" evidence="1">
    <location>
        <begin position="426"/>
        <end position="446"/>
    </location>
</feature>
<dbReference type="InterPro" id="IPR025738">
    <property type="entry name" value="BatD"/>
</dbReference>
<dbReference type="Pfam" id="PF25607">
    <property type="entry name" value="DUF7939"/>
    <property type="match status" value="1"/>
</dbReference>
<keyword evidence="2" id="KW-1133">Transmembrane helix</keyword>
<protein>
    <recommendedName>
        <fullName evidence="4">DUF7939 domain-containing protein</fullName>
    </recommendedName>
</protein>
<comment type="caution">
    <text evidence="5">The sequence shown here is derived from an EMBL/GenBank/DDBJ whole genome shotgun (WGS) entry which is preliminary data.</text>
</comment>